<reference evidence="7" key="1">
    <citation type="submission" date="2017-09" db="EMBL/GenBank/DDBJ databases">
        <title>The Reconstruction of 2,631 Draft Metagenome-Assembled Genomes from the Global Oceans.</title>
        <authorList>
            <person name="Tully B.J."/>
            <person name="Graham E.D."/>
            <person name="Heidelberg J.F."/>
        </authorList>
    </citation>
    <scope>NUCLEOTIDE SEQUENCE [LARGE SCALE GENOMIC DNA]</scope>
</reference>
<evidence type="ECO:0000313" key="7">
    <source>
        <dbReference type="Proteomes" id="UP000226525"/>
    </source>
</evidence>
<dbReference type="Proteomes" id="UP000226525">
    <property type="component" value="Unassembled WGS sequence"/>
</dbReference>
<feature type="domain" description="Solute-binding protein family 5" evidence="5">
    <location>
        <begin position="63"/>
        <end position="429"/>
    </location>
</feature>
<dbReference type="InterPro" id="IPR000914">
    <property type="entry name" value="SBP_5_dom"/>
</dbReference>
<evidence type="ECO:0000313" key="6">
    <source>
        <dbReference type="EMBL" id="MAH63657.1"/>
    </source>
</evidence>
<dbReference type="EMBL" id="NZEX01000105">
    <property type="protein sequence ID" value="MAH63657.1"/>
    <property type="molecule type" value="Genomic_DNA"/>
</dbReference>
<evidence type="ECO:0000256" key="1">
    <source>
        <dbReference type="ARBA" id="ARBA00005695"/>
    </source>
</evidence>
<dbReference type="GO" id="GO:0043190">
    <property type="term" value="C:ATP-binding cassette (ABC) transporter complex"/>
    <property type="evidence" value="ECO:0007669"/>
    <property type="project" value="InterPro"/>
</dbReference>
<dbReference type="InterPro" id="IPR039424">
    <property type="entry name" value="SBP_5"/>
</dbReference>
<dbReference type="Gene3D" id="3.40.190.10">
    <property type="entry name" value="Periplasmic binding protein-like II"/>
    <property type="match status" value="1"/>
</dbReference>
<protein>
    <recommendedName>
        <fullName evidence="5">Solute-binding protein family 5 domain-containing protein</fullName>
    </recommendedName>
</protein>
<dbReference type="PIRSF" id="PIRSF002741">
    <property type="entry name" value="MppA"/>
    <property type="match status" value="1"/>
</dbReference>
<feature type="chain" id="PRO_5014932799" description="Solute-binding protein family 5 domain-containing protein" evidence="4">
    <location>
        <begin position="19"/>
        <end position="509"/>
    </location>
</feature>
<evidence type="ECO:0000256" key="4">
    <source>
        <dbReference type="SAM" id="SignalP"/>
    </source>
</evidence>
<dbReference type="Pfam" id="PF00496">
    <property type="entry name" value="SBP_bac_5"/>
    <property type="match status" value="1"/>
</dbReference>
<comment type="caution">
    <text evidence="6">The sequence shown here is derived from an EMBL/GenBank/DDBJ whole genome shotgun (WGS) entry which is preliminary data.</text>
</comment>
<dbReference type="InterPro" id="IPR030678">
    <property type="entry name" value="Peptide/Ni-bd"/>
</dbReference>
<dbReference type="SUPFAM" id="SSF53850">
    <property type="entry name" value="Periplasmic binding protein-like II"/>
    <property type="match status" value="1"/>
</dbReference>
<dbReference type="GO" id="GO:1904680">
    <property type="term" value="F:peptide transmembrane transporter activity"/>
    <property type="evidence" value="ECO:0007669"/>
    <property type="project" value="TreeGrafter"/>
</dbReference>
<feature type="signal peptide" evidence="4">
    <location>
        <begin position="1"/>
        <end position="18"/>
    </location>
</feature>
<evidence type="ECO:0000256" key="3">
    <source>
        <dbReference type="ARBA" id="ARBA00022729"/>
    </source>
</evidence>
<proteinExistence type="inferred from homology"/>
<comment type="similarity">
    <text evidence="1">Belongs to the bacterial solute-binding protein 5 family.</text>
</comment>
<gene>
    <name evidence="6" type="ORF">CMN54_09480</name>
</gene>
<organism evidence="6 7">
    <name type="scientific">SAR324 cluster bacterium</name>
    <dbReference type="NCBI Taxonomy" id="2024889"/>
    <lineage>
        <taxon>Bacteria</taxon>
        <taxon>Deltaproteobacteria</taxon>
        <taxon>SAR324 cluster</taxon>
    </lineage>
</organism>
<dbReference type="Gene3D" id="3.90.76.10">
    <property type="entry name" value="Dipeptide-binding Protein, Domain 1"/>
    <property type="match status" value="1"/>
</dbReference>
<dbReference type="AlphaFoldDB" id="A0A2D6YKC1"/>
<keyword evidence="3 4" id="KW-0732">Signal</keyword>
<dbReference type="Gene3D" id="3.10.105.10">
    <property type="entry name" value="Dipeptide-binding Protein, Domain 3"/>
    <property type="match status" value="1"/>
</dbReference>
<accession>A0A2D6YKC1</accession>
<evidence type="ECO:0000256" key="2">
    <source>
        <dbReference type="ARBA" id="ARBA00022448"/>
    </source>
</evidence>
<sequence length="509" mass="57126">MKLFFILFSLLIPALGVAQKNVVVATSADPGHLNPGITTGYNVHVFADSIYSGLVMLDRSLQPSPDLAESWRVEDNSKTYRFFLRKNARWHDGKPVTSKDVKFTFENVLFKYHSRTKAGLSKIVTEIQTPTDHEVVFKLSNSYGPMLSRLDVTEAPILPAHIFSTGDANDHPANLNPIGSGPFKFVEYRKGEYVKLQKNDNYYLSGLPKIDNLIIQVIPDGVTQLLALESGEVDYIDRVPGKELRRMEANSDISLQKNTAGPGGGNCIMTVSFNLEREKTSNHLLRQALAHAINRDRILEQVLFGLGRVAAAPINKGIEWAHLSGTLESYNFSHDKANRLLDQAGFTRDEDGVRMSLDIVHFPRFNKYAEVMKQDLAQVGINLISRPMDRSAAVDNIFNQRDFDLNLISYCNGADPDIGVKRMYVSSNIGNIPFSNASAYRNQEIDKLFKEAGQTSDIKQRSAKYAQIQTILAKDLPYWWLVETQSLTAHRNDMSNFRSWSGNFAVMAQ</sequence>
<keyword evidence="2" id="KW-0813">Transport</keyword>
<dbReference type="PANTHER" id="PTHR30290">
    <property type="entry name" value="PERIPLASMIC BINDING COMPONENT OF ABC TRANSPORTER"/>
    <property type="match status" value="1"/>
</dbReference>
<dbReference type="GO" id="GO:0042597">
    <property type="term" value="C:periplasmic space"/>
    <property type="evidence" value="ECO:0007669"/>
    <property type="project" value="UniProtKB-ARBA"/>
</dbReference>
<dbReference type="PANTHER" id="PTHR30290:SF9">
    <property type="entry name" value="OLIGOPEPTIDE-BINDING PROTEIN APPA"/>
    <property type="match status" value="1"/>
</dbReference>
<name>A0A2D6YKC1_9DELT</name>
<dbReference type="GO" id="GO:0015833">
    <property type="term" value="P:peptide transport"/>
    <property type="evidence" value="ECO:0007669"/>
    <property type="project" value="TreeGrafter"/>
</dbReference>
<evidence type="ECO:0000259" key="5">
    <source>
        <dbReference type="Pfam" id="PF00496"/>
    </source>
</evidence>